<dbReference type="EMBL" id="FOIQ01000001">
    <property type="protein sequence ID" value="SEV82203.1"/>
    <property type="molecule type" value="Genomic_DNA"/>
</dbReference>
<gene>
    <name evidence="2" type="ORF">SAMN04487850_0216</name>
</gene>
<evidence type="ECO:0000313" key="3">
    <source>
        <dbReference type="Proteomes" id="UP000199373"/>
    </source>
</evidence>
<evidence type="ECO:0008006" key="4">
    <source>
        <dbReference type="Google" id="ProtNLM"/>
    </source>
</evidence>
<dbReference type="InterPro" id="IPR027829">
    <property type="entry name" value="DUF4625"/>
</dbReference>
<keyword evidence="3" id="KW-1185">Reference proteome</keyword>
<evidence type="ECO:0000256" key="1">
    <source>
        <dbReference type="SAM" id="SignalP"/>
    </source>
</evidence>
<dbReference type="Pfam" id="PF15418">
    <property type="entry name" value="DUF4625"/>
    <property type="match status" value="1"/>
</dbReference>
<evidence type="ECO:0000313" key="2">
    <source>
        <dbReference type="EMBL" id="SEV82203.1"/>
    </source>
</evidence>
<dbReference type="PROSITE" id="PS51257">
    <property type="entry name" value="PROKAR_LIPOPROTEIN"/>
    <property type="match status" value="1"/>
</dbReference>
<keyword evidence="1" id="KW-0732">Signal</keyword>
<reference evidence="2 3" key="1">
    <citation type="submission" date="2016-10" db="EMBL/GenBank/DDBJ databases">
        <authorList>
            <person name="de Groot N.N."/>
        </authorList>
    </citation>
    <scope>NUCLEOTIDE SEQUENCE [LARGE SCALE GENOMIC DNA]</scope>
    <source>
        <strain evidence="2 3">TC2-24</strain>
    </source>
</reference>
<accession>A0A1I0M1H0</accession>
<dbReference type="RefSeq" id="WP_091914173.1">
    <property type="nucleotide sequence ID" value="NZ_FOIQ01000001.1"/>
</dbReference>
<feature type="signal peptide" evidence="1">
    <location>
        <begin position="1"/>
        <end position="21"/>
    </location>
</feature>
<protein>
    <recommendedName>
        <fullName evidence="4">DUF4625 domain-containing protein</fullName>
    </recommendedName>
</protein>
<proteinExistence type="predicted"/>
<organism evidence="2 3">
    <name type="scientific">Prevotella aff. ruminicola Tc2-24</name>
    <dbReference type="NCBI Taxonomy" id="81582"/>
    <lineage>
        <taxon>Bacteria</taxon>
        <taxon>Pseudomonadati</taxon>
        <taxon>Bacteroidota</taxon>
        <taxon>Bacteroidia</taxon>
        <taxon>Bacteroidales</taxon>
        <taxon>Prevotellaceae</taxon>
        <taxon>Prevotella</taxon>
    </lineage>
</organism>
<name>A0A1I0M1H0_9BACT</name>
<dbReference type="Proteomes" id="UP000199373">
    <property type="component" value="Unassembled WGS sequence"/>
</dbReference>
<dbReference type="AlphaFoldDB" id="A0A1I0M1H0"/>
<sequence>MKKTVISLSLLCALCACSSSDDDEAKDMSQPIITDQGITANPIDCQVYHRGETIPFNYFFTDDTELGTYNIEIHNNFDHHTHSTSSVECPMDALKQPVKPWVYNQDFAIPTGLRQYDAKINIPIPADIDPGDYHFMVRLTDRAGWQQLKAVAIKITE</sequence>
<feature type="chain" id="PRO_5011469262" description="DUF4625 domain-containing protein" evidence="1">
    <location>
        <begin position="22"/>
        <end position="157"/>
    </location>
</feature>